<feature type="region of interest" description="Disordered" evidence="2">
    <location>
        <begin position="532"/>
        <end position="659"/>
    </location>
</feature>
<feature type="region of interest" description="Disordered" evidence="2">
    <location>
        <begin position="421"/>
        <end position="456"/>
    </location>
</feature>
<feature type="compositionally biased region" description="Basic and acidic residues" evidence="2">
    <location>
        <begin position="446"/>
        <end position="456"/>
    </location>
</feature>
<evidence type="ECO:0000256" key="1">
    <source>
        <dbReference type="PROSITE-ProRule" id="PRU00047"/>
    </source>
</evidence>
<keyword evidence="1" id="KW-0862">Zinc</keyword>
<feature type="compositionally biased region" description="Basic and acidic residues" evidence="2">
    <location>
        <begin position="561"/>
        <end position="646"/>
    </location>
</feature>
<sequence length="746" mass="84299">MQNEIVVETNFKNSVRIQFAKFSKGYQYTDFEEFVQEYVGEENLVALGRLSRPNEWEMVLSSGNMSEQLIYMGKTRIKRRSCWIYPMNQNEIRGFIHWLPSSLPNERIKEFLSMYGQVLFIKNEEYKGVKSNIGKEVRYFGLIMMYGNCKETIPHFASIDKMSFLIIIRGRQPACFHCKNLGHIMKDCSKYKEKLQNYCERPANSAAERIIPRGRRHIPSDSSENDDLPSPTSDNVSLSESSEAKNLVGPKLKARTLAKVSPSKPTLELIELKIMEILSKTLLSLEAELQKTISLKESFEKDLTGQTEEQLQVQPETGTFTLNLDKFKQKSTSILNKISGRLEEFARTVASSKMEQSEAGYKASIQEKNEIQPDLEISDFTDQVLEMFKASTAEVIEQFKNNLKNNLQTVLVTTKRAVLAADDEGKEQSAEKQKKQSKKKRSRKNQRPEKQQKVLKMKLEEVVKQLQILRKQHEDLKKLAESLNIASEPKVTEHGEELHPEHEYLCLPHGEDLGLSHGEDLGLSHGEELGLSHEEELGLSHEEDLSLSHGEDLGLSQGEESGSHGEDLGLSHGEDLSLSHGEDLSLSHGEDLGFSRGEESGSERGAESGSERGAESGSERGAESGSERGAESGSERGAESGSERGAESGSESGEESGSERIWNEQNYVRNVEQNWFWNVEKNYVRKMKRNLVWKIKKSIMASDHENSAQGYQLEDLEHEKQSKLAKREESILVLGHKEFGAIIAFE</sequence>
<organism evidence="4 5">
    <name type="scientific">Caerostris extrusa</name>
    <name type="common">Bark spider</name>
    <name type="synonym">Caerostris bankana</name>
    <dbReference type="NCBI Taxonomy" id="172846"/>
    <lineage>
        <taxon>Eukaryota</taxon>
        <taxon>Metazoa</taxon>
        <taxon>Ecdysozoa</taxon>
        <taxon>Arthropoda</taxon>
        <taxon>Chelicerata</taxon>
        <taxon>Arachnida</taxon>
        <taxon>Araneae</taxon>
        <taxon>Araneomorphae</taxon>
        <taxon>Entelegynae</taxon>
        <taxon>Araneoidea</taxon>
        <taxon>Araneidae</taxon>
        <taxon>Caerostris</taxon>
    </lineage>
</organism>
<dbReference type="Proteomes" id="UP001054945">
    <property type="component" value="Unassembled WGS sequence"/>
</dbReference>
<evidence type="ECO:0000259" key="3">
    <source>
        <dbReference type="PROSITE" id="PS50158"/>
    </source>
</evidence>
<feature type="compositionally biased region" description="Polar residues" evidence="2">
    <location>
        <begin position="230"/>
        <end position="241"/>
    </location>
</feature>
<dbReference type="AlphaFoldDB" id="A0AAV4NSR8"/>
<feature type="compositionally biased region" description="Basic and acidic residues" evidence="2">
    <location>
        <begin position="532"/>
        <end position="552"/>
    </location>
</feature>
<dbReference type="InterPro" id="IPR052258">
    <property type="entry name" value="Diverse_Func_Domain-Protein"/>
</dbReference>
<keyword evidence="1" id="KW-0863">Zinc-finger</keyword>
<dbReference type="InterPro" id="IPR001878">
    <property type="entry name" value="Znf_CCHC"/>
</dbReference>
<dbReference type="PANTHER" id="PTHR37612:SF20">
    <property type="entry name" value="PER-HEXAMER REPEAT PROTEIN 5-RELATED"/>
    <property type="match status" value="1"/>
</dbReference>
<name>A0AAV4NSR8_CAEEX</name>
<comment type="caution">
    <text evidence="4">The sequence shown here is derived from an EMBL/GenBank/DDBJ whole genome shotgun (WGS) entry which is preliminary data.</text>
</comment>
<gene>
    <name evidence="4" type="primary">AVEN_246682_1</name>
    <name evidence="4" type="ORF">CEXT_559861</name>
</gene>
<accession>A0AAV4NSR8</accession>
<protein>
    <submittedName>
        <fullName evidence="4">CCHC-type domain-containing protein</fullName>
    </submittedName>
</protein>
<reference evidence="4 5" key="1">
    <citation type="submission" date="2021-06" db="EMBL/GenBank/DDBJ databases">
        <title>Caerostris extrusa draft genome.</title>
        <authorList>
            <person name="Kono N."/>
            <person name="Arakawa K."/>
        </authorList>
    </citation>
    <scope>NUCLEOTIDE SEQUENCE [LARGE SCALE GENOMIC DNA]</scope>
</reference>
<evidence type="ECO:0000256" key="2">
    <source>
        <dbReference type="SAM" id="MobiDB-lite"/>
    </source>
</evidence>
<proteinExistence type="predicted"/>
<feature type="compositionally biased region" description="Basic residues" evidence="2">
    <location>
        <begin position="435"/>
        <end position="445"/>
    </location>
</feature>
<dbReference type="GO" id="GO:0008270">
    <property type="term" value="F:zinc ion binding"/>
    <property type="evidence" value="ECO:0007669"/>
    <property type="project" value="UniProtKB-KW"/>
</dbReference>
<feature type="region of interest" description="Disordered" evidence="2">
    <location>
        <begin position="210"/>
        <end position="244"/>
    </location>
</feature>
<evidence type="ECO:0000313" key="5">
    <source>
        <dbReference type="Proteomes" id="UP001054945"/>
    </source>
</evidence>
<dbReference type="EMBL" id="BPLR01003715">
    <property type="protein sequence ID" value="GIX87849.1"/>
    <property type="molecule type" value="Genomic_DNA"/>
</dbReference>
<dbReference type="PANTHER" id="PTHR37612">
    <property type="entry name" value="FIBROIN HEAVY CHAIN FIB-H LIKE PROTEIN"/>
    <property type="match status" value="1"/>
</dbReference>
<keyword evidence="1" id="KW-0479">Metal-binding</keyword>
<dbReference type="Pfam" id="PF00098">
    <property type="entry name" value="zf-CCHC"/>
    <property type="match status" value="1"/>
</dbReference>
<dbReference type="GO" id="GO:0003676">
    <property type="term" value="F:nucleic acid binding"/>
    <property type="evidence" value="ECO:0007669"/>
    <property type="project" value="InterPro"/>
</dbReference>
<keyword evidence="5" id="KW-1185">Reference proteome</keyword>
<dbReference type="PROSITE" id="PS50158">
    <property type="entry name" value="ZF_CCHC"/>
    <property type="match status" value="1"/>
</dbReference>
<evidence type="ECO:0000313" key="4">
    <source>
        <dbReference type="EMBL" id="GIX87849.1"/>
    </source>
</evidence>
<feature type="domain" description="CCHC-type" evidence="3">
    <location>
        <begin position="175"/>
        <end position="190"/>
    </location>
</feature>